<dbReference type="SUPFAM" id="SSF46689">
    <property type="entry name" value="Homeodomain-like"/>
    <property type="match status" value="1"/>
</dbReference>
<dbReference type="OrthoDB" id="9809772at2"/>
<dbReference type="InterPro" id="IPR036271">
    <property type="entry name" value="Tet_transcr_reg_TetR-rel_C_sf"/>
</dbReference>
<keyword evidence="5" id="KW-1185">Reference proteome</keyword>
<name>A0A844H497_9RHOB</name>
<dbReference type="AlphaFoldDB" id="A0A844H497"/>
<dbReference type="PANTHER" id="PTHR30055">
    <property type="entry name" value="HTH-TYPE TRANSCRIPTIONAL REGULATOR RUTR"/>
    <property type="match status" value="1"/>
</dbReference>
<dbReference type="Proteomes" id="UP000442533">
    <property type="component" value="Unassembled WGS sequence"/>
</dbReference>
<comment type="caution">
    <text evidence="4">The sequence shown here is derived from an EMBL/GenBank/DDBJ whole genome shotgun (WGS) entry which is preliminary data.</text>
</comment>
<dbReference type="InterPro" id="IPR009057">
    <property type="entry name" value="Homeodomain-like_sf"/>
</dbReference>
<reference evidence="4 5" key="1">
    <citation type="submission" date="2019-11" db="EMBL/GenBank/DDBJ databases">
        <authorList>
            <person name="Dong K."/>
        </authorList>
    </citation>
    <scope>NUCLEOTIDE SEQUENCE [LARGE SCALE GENOMIC DNA]</scope>
    <source>
        <strain evidence="4 5">JCM 17370</strain>
    </source>
</reference>
<dbReference type="SUPFAM" id="SSF48498">
    <property type="entry name" value="Tetracyclin repressor-like, C-terminal domain"/>
    <property type="match status" value="1"/>
</dbReference>
<dbReference type="RefSeq" id="WP_155064390.1">
    <property type="nucleotide sequence ID" value="NZ_WMIF01000011.1"/>
</dbReference>
<proteinExistence type="predicted"/>
<keyword evidence="1 2" id="KW-0238">DNA-binding</keyword>
<dbReference type="GO" id="GO:0000976">
    <property type="term" value="F:transcription cis-regulatory region binding"/>
    <property type="evidence" value="ECO:0007669"/>
    <property type="project" value="TreeGrafter"/>
</dbReference>
<organism evidence="4 5">
    <name type="scientific">Paracoccus limosus</name>
    <dbReference type="NCBI Taxonomy" id="913252"/>
    <lineage>
        <taxon>Bacteria</taxon>
        <taxon>Pseudomonadati</taxon>
        <taxon>Pseudomonadota</taxon>
        <taxon>Alphaproteobacteria</taxon>
        <taxon>Rhodobacterales</taxon>
        <taxon>Paracoccaceae</taxon>
        <taxon>Paracoccus</taxon>
    </lineage>
</organism>
<feature type="DNA-binding region" description="H-T-H motif" evidence="2">
    <location>
        <begin position="35"/>
        <end position="54"/>
    </location>
</feature>
<dbReference type="InterPro" id="IPR001647">
    <property type="entry name" value="HTH_TetR"/>
</dbReference>
<evidence type="ECO:0000256" key="1">
    <source>
        <dbReference type="ARBA" id="ARBA00023125"/>
    </source>
</evidence>
<evidence type="ECO:0000256" key="2">
    <source>
        <dbReference type="PROSITE-ProRule" id="PRU00335"/>
    </source>
</evidence>
<evidence type="ECO:0000313" key="5">
    <source>
        <dbReference type="Proteomes" id="UP000442533"/>
    </source>
</evidence>
<evidence type="ECO:0000259" key="3">
    <source>
        <dbReference type="PROSITE" id="PS50977"/>
    </source>
</evidence>
<dbReference type="PROSITE" id="PS50977">
    <property type="entry name" value="HTH_TETR_2"/>
    <property type="match status" value="1"/>
</dbReference>
<dbReference type="PANTHER" id="PTHR30055:SF233">
    <property type="entry name" value="REGULATORY PROTEIN TETR"/>
    <property type="match status" value="1"/>
</dbReference>
<dbReference type="Pfam" id="PF00440">
    <property type="entry name" value="TetR_N"/>
    <property type="match status" value="1"/>
</dbReference>
<gene>
    <name evidence="4" type="ORF">GL279_09515</name>
</gene>
<protein>
    <submittedName>
        <fullName evidence="4">TetR family transcriptional regulator</fullName>
    </submittedName>
</protein>
<accession>A0A844H497</accession>
<dbReference type="Gene3D" id="1.10.357.10">
    <property type="entry name" value="Tetracycline Repressor, domain 2"/>
    <property type="match status" value="1"/>
</dbReference>
<sequence length="204" mass="22294">MDDGKQPYLRKDERRAMIAQAARALIVENGYAGLRTRDVAALVGINISTLHFHVANKAALVALVAETTRDAFLDLLPPAPDPTRPARMQLRAEAQAYFQSLRDRPELAACFAQLMQIAASEPAIAMQIDGFTQGWCQRYAEILAIGRVQGVFRADLDPLAAALAMTGALTAFAPRGPKGLGMFWPVFDELERAFLAPPCVEDRV</sequence>
<dbReference type="GO" id="GO:0003700">
    <property type="term" value="F:DNA-binding transcription factor activity"/>
    <property type="evidence" value="ECO:0007669"/>
    <property type="project" value="TreeGrafter"/>
</dbReference>
<evidence type="ECO:0000313" key="4">
    <source>
        <dbReference type="EMBL" id="MTH34835.1"/>
    </source>
</evidence>
<feature type="domain" description="HTH tetR-type" evidence="3">
    <location>
        <begin position="12"/>
        <end position="72"/>
    </location>
</feature>
<dbReference type="PRINTS" id="PR00455">
    <property type="entry name" value="HTHTETR"/>
</dbReference>
<dbReference type="EMBL" id="WMIF01000011">
    <property type="protein sequence ID" value="MTH34835.1"/>
    <property type="molecule type" value="Genomic_DNA"/>
</dbReference>
<dbReference type="InterPro" id="IPR050109">
    <property type="entry name" value="HTH-type_TetR-like_transc_reg"/>
</dbReference>